<dbReference type="SMART" id="SM00587">
    <property type="entry name" value="CHK"/>
    <property type="match status" value="1"/>
</dbReference>
<dbReference type="InterPro" id="IPR004119">
    <property type="entry name" value="EcKL"/>
</dbReference>
<evidence type="ECO:0000313" key="3">
    <source>
        <dbReference type="Proteomes" id="UP001607302"/>
    </source>
</evidence>
<feature type="domain" description="CHK kinase-like" evidence="1">
    <location>
        <begin position="116"/>
        <end position="316"/>
    </location>
</feature>
<dbReference type="AlphaFoldDB" id="A0ABD2BNQ8"/>
<name>A0ABD2BNQ8_VESSQ</name>
<organism evidence="2 3">
    <name type="scientific">Vespula squamosa</name>
    <name type="common">Southern yellow jacket</name>
    <name type="synonym">Wasp</name>
    <dbReference type="NCBI Taxonomy" id="30214"/>
    <lineage>
        <taxon>Eukaryota</taxon>
        <taxon>Metazoa</taxon>
        <taxon>Ecdysozoa</taxon>
        <taxon>Arthropoda</taxon>
        <taxon>Hexapoda</taxon>
        <taxon>Insecta</taxon>
        <taxon>Pterygota</taxon>
        <taxon>Neoptera</taxon>
        <taxon>Endopterygota</taxon>
        <taxon>Hymenoptera</taxon>
        <taxon>Apocrita</taxon>
        <taxon>Aculeata</taxon>
        <taxon>Vespoidea</taxon>
        <taxon>Vespidae</taxon>
        <taxon>Vespinae</taxon>
        <taxon>Vespula</taxon>
    </lineage>
</organism>
<proteinExistence type="predicted"/>
<sequence>MEQRSMSDIIKKMQPLLRKFEGDDELVIHEAKDEAGSNLGDNYTSVMIRTVVVGKYGNGSPYKRNFMTKILPYFRPVAQFINTEALYLIEGYMYEKILPLVGDYGPRCIYVDKDEIIMEDLREKGYANCKRQDYLDLEHTLFTIQTLASWHAKSLSIKLKDPENFEKLASPLKETIFPLDSNVAVGKTVEGGLNSAIDHLESIKLQTAELKKAIEYVKSLRNKCYDIIAKLLSLPKDRYFAICHGDTWINNILYKHDNDGKLLDMKFVDFQISRHTSIAIDFHYFVYSSVRSCIIEDSYDNLIELYHRTFVEKLKEYGVSEGDLKNLTMEWFKSELQKFSLYGLVTGFWLIHAVLANESNVVDMDKITVNDIENMDFFNKIVDETKAERFKFITLHYLRNYMQ</sequence>
<keyword evidence="3" id="KW-1185">Reference proteome</keyword>
<accession>A0ABD2BNQ8</accession>
<gene>
    <name evidence="2" type="ORF">V1478_003666</name>
</gene>
<reference evidence="2 3" key="1">
    <citation type="journal article" date="2024" name="Ann. Entomol. Soc. Am.">
        <title>Genomic analyses of the southern and eastern yellowjacket wasps (Hymenoptera: Vespidae) reveal evolutionary signatures of social life.</title>
        <authorList>
            <person name="Catto M.A."/>
            <person name="Caine P.B."/>
            <person name="Orr S.E."/>
            <person name="Hunt B.G."/>
            <person name="Goodisman M.A.D."/>
        </authorList>
    </citation>
    <scope>NUCLEOTIDE SEQUENCE [LARGE SCALE GENOMIC DNA]</scope>
    <source>
        <strain evidence="2">233</strain>
        <tissue evidence="2">Head and thorax</tissue>
    </source>
</reference>
<dbReference type="Gene3D" id="3.90.1200.10">
    <property type="match status" value="1"/>
</dbReference>
<protein>
    <recommendedName>
        <fullName evidence="1">CHK kinase-like domain-containing protein</fullName>
    </recommendedName>
</protein>
<evidence type="ECO:0000259" key="1">
    <source>
        <dbReference type="SMART" id="SM00587"/>
    </source>
</evidence>
<dbReference type="Pfam" id="PF02958">
    <property type="entry name" value="EcKL"/>
    <property type="match status" value="1"/>
</dbReference>
<dbReference type="InterPro" id="IPR011009">
    <property type="entry name" value="Kinase-like_dom_sf"/>
</dbReference>
<dbReference type="PANTHER" id="PTHR11012:SF30">
    <property type="entry name" value="PROTEIN KINASE-LIKE DOMAIN-CONTAINING"/>
    <property type="match status" value="1"/>
</dbReference>
<comment type="caution">
    <text evidence="2">The sequence shown here is derived from an EMBL/GenBank/DDBJ whole genome shotgun (WGS) entry which is preliminary data.</text>
</comment>
<evidence type="ECO:0000313" key="2">
    <source>
        <dbReference type="EMBL" id="KAL2733968.1"/>
    </source>
</evidence>
<dbReference type="PANTHER" id="PTHR11012">
    <property type="entry name" value="PROTEIN KINASE-LIKE DOMAIN-CONTAINING"/>
    <property type="match status" value="1"/>
</dbReference>
<dbReference type="Proteomes" id="UP001607302">
    <property type="component" value="Unassembled WGS sequence"/>
</dbReference>
<dbReference type="InterPro" id="IPR015897">
    <property type="entry name" value="CHK_kinase-like"/>
</dbReference>
<dbReference type="EMBL" id="JAUDFV010000074">
    <property type="protein sequence ID" value="KAL2733968.1"/>
    <property type="molecule type" value="Genomic_DNA"/>
</dbReference>
<dbReference type="SUPFAM" id="SSF56112">
    <property type="entry name" value="Protein kinase-like (PK-like)"/>
    <property type="match status" value="1"/>
</dbReference>